<dbReference type="AlphaFoldDB" id="A0A8J4QE84"/>
<evidence type="ECO:0000313" key="1">
    <source>
        <dbReference type="EMBL" id="KAF3945444.1"/>
    </source>
</evidence>
<dbReference type="PANTHER" id="PTHR35109:SF2">
    <property type="entry name" value="LATE EMBRYOGENESIS ABUNDANT PROTEIN"/>
    <property type="match status" value="1"/>
</dbReference>
<dbReference type="EMBL" id="JRKL02012450">
    <property type="protein sequence ID" value="KAF3945444.1"/>
    <property type="molecule type" value="Genomic_DNA"/>
</dbReference>
<proteinExistence type="predicted"/>
<keyword evidence="2" id="KW-1185">Reference proteome</keyword>
<dbReference type="PANTHER" id="PTHR35109">
    <property type="entry name" value="GLUTAMATE RACEMASE"/>
    <property type="match status" value="1"/>
</dbReference>
<accession>A0A8J4QE84</accession>
<sequence>MAKNVPLPNFVAALEADAAVKAFNFAVELGISSVVVEGDSEVVIKALLSEDISFAEKYFQTDMTTTPVTRKTYHKKSCSPDMIRESKKMDGEEAKNKRHMGESDVHVWIPHEKTGIYCPKGQEKVIDDVPALAGKDFQVNWFS</sequence>
<comment type="caution">
    <text evidence="1">The sequence shown here is derived from an EMBL/GenBank/DDBJ whole genome shotgun (WGS) entry which is preliminary data.</text>
</comment>
<reference evidence="1" key="1">
    <citation type="submission" date="2020-03" db="EMBL/GenBank/DDBJ databases">
        <title>Castanea mollissima Vanexum genome sequencing.</title>
        <authorList>
            <person name="Staton M."/>
        </authorList>
    </citation>
    <scope>NUCLEOTIDE SEQUENCE</scope>
    <source>
        <tissue evidence="1">Leaf</tissue>
    </source>
</reference>
<evidence type="ECO:0000313" key="2">
    <source>
        <dbReference type="Proteomes" id="UP000737018"/>
    </source>
</evidence>
<dbReference type="OrthoDB" id="1932350at2759"/>
<dbReference type="Proteomes" id="UP000737018">
    <property type="component" value="Unassembled WGS sequence"/>
</dbReference>
<name>A0A8J4QE84_9ROSI</name>
<protein>
    <submittedName>
        <fullName evidence="1">Uncharacterized protein</fullName>
    </submittedName>
</protein>
<gene>
    <name evidence="1" type="ORF">CMV_028190</name>
</gene>
<organism evidence="1 2">
    <name type="scientific">Castanea mollissima</name>
    <name type="common">Chinese chestnut</name>
    <dbReference type="NCBI Taxonomy" id="60419"/>
    <lineage>
        <taxon>Eukaryota</taxon>
        <taxon>Viridiplantae</taxon>
        <taxon>Streptophyta</taxon>
        <taxon>Embryophyta</taxon>
        <taxon>Tracheophyta</taxon>
        <taxon>Spermatophyta</taxon>
        <taxon>Magnoliopsida</taxon>
        <taxon>eudicotyledons</taxon>
        <taxon>Gunneridae</taxon>
        <taxon>Pentapetalae</taxon>
        <taxon>rosids</taxon>
        <taxon>fabids</taxon>
        <taxon>Fagales</taxon>
        <taxon>Fagaceae</taxon>
        <taxon>Castanea</taxon>
    </lineage>
</organism>